<keyword evidence="2" id="KW-0472">Membrane</keyword>
<reference evidence="4 5" key="1">
    <citation type="journal article" date="2016" name="PLoS ONE">
        <title>Comparative Genomics Analysis of Streptococcus tigurinus Strains Identifies Genetic Elements Specifically and Uniquely Present in Highly Virulent Strains.</title>
        <authorList>
            <person name="Diene S.M."/>
            <person name="Francois P."/>
            <person name="Zbinden A."/>
            <person name="Entenza J.M."/>
            <person name="Resch G."/>
        </authorList>
    </citation>
    <scope>NUCLEOTIDE SEQUENCE [LARGE SCALE GENOMIC DNA]</scope>
    <source>
        <strain evidence="4 5">AZ_8</strain>
    </source>
</reference>
<dbReference type="Gene3D" id="2.60.40.1140">
    <property type="entry name" value="Collagen-binding surface protein Cna, B-type domain"/>
    <property type="match status" value="2"/>
</dbReference>
<evidence type="ECO:0000313" key="5">
    <source>
        <dbReference type="Proteomes" id="UP000192428"/>
    </source>
</evidence>
<dbReference type="AlphaFoldDB" id="A0A1X0WQ19"/>
<dbReference type="SUPFAM" id="SSF49478">
    <property type="entry name" value="Cna protein B-type domain"/>
    <property type="match status" value="2"/>
</dbReference>
<dbReference type="InterPro" id="IPR008454">
    <property type="entry name" value="Collagen-bd_Cna-like_B-typ_dom"/>
</dbReference>
<evidence type="ECO:0000256" key="2">
    <source>
        <dbReference type="SAM" id="Phobius"/>
    </source>
</evidence>
<dbReference type="EMBL" id="LNVF01000001">
    <property type="protein sequence ID" value="ORJ28861.1"/>
    <property type="molecule type" value="Genomic_DNA"/>
</dbReference>
<dbReference type="Pfam" id="PF05738">
    <property type="entry name" value="Cna_B"/>
    <property type="match status" value="2"/>
</dbReference>
<feature type="compositionally biased region" description="Polar residues" evidence="1">
    <location>
        <begin position="238"/>
        <end position="250"/>
    </location>
</feature>
<accession>A0A1X0WQ19</accession>
<organism evidence="4 5">
    <name type="scientific">Streptococcus oralis subsp. tigurinus</name>
    <dbReference type="NCBI Taxonomy" id="1077464"/>
    <lineage>
        <taxon>Bacteria</taxon>
        <taxon>Bacillati</taxon>
        <taxon>Bacillota</taxon>
        <taxon>Bacilli</taxon>
        <taxon>Lactobacillales</taxon>
        <taxon>Streptococcaceae</taxon>
        <taxon>Streptococcus</taxon>
    </lineage>
</organism>
<dbReference type="RefSeq" id="WP_084910493.1">
    <property type="nucleotide sequence ID" value="NZ_LNVF01000001.1"/>
</dbReference>
<dbReference type="CDD" id="cd00222">
    <property type="entry name" value="CollagenBindB"/>
    <property type="match status" value="2"/>
</dbReference>
<evidence type="ECO:0000259" key="3">
    <source>
        <dbReference type="Pfam" id="PF05738"/>
    </source>
</evidence>
<comment type="caution">
    <text evidence="4">The sequence shown here is derived from an EMBL/GenBank/DDBJ whole genome shotgun (WGS) entry which is preliminary data.</text>
</comment>
<feature type="domain" description="CNA-B" evidence="3">
    <location>
        <begin position="117"/>
        <end position="217"/>
    </location>
</feature>
<feature type="domain" description="CNA-B" evidence="3">
    <location>
        <begin position="2"/>
        <end position="101"/>
    </location>
</feature>
<keyword evidence="2" id="KW-0812">Transmembrane</keyword>
<keyword evidence="2" id="KW-1133">Transmembrane helix</keyword>
<name>A0A1X0WQ19_STROR</name>
<evidence type="ECO:0000313" key="4">
    <source>
        <dbReference type="EMBL" id="ORJ28861.1"/>
    </source>
</evidence>
<feature type="region of interest" description="Disordered" evidence="1">
    <location>
        <begin position="213"/>
        <end position="250"/>
    </location>
</feature>
<proteinExistence type="predicted"/>
<feature type="transmembrane region" description="Helical" evidence="2">
    <location>
        <begin position="257"/>
        <end position="274"/>
    </location>
</feature>
<dbReference type="Proteomes" id="UP000192428">
    <property type="component" value="Unassembled WGS sequence"/>
</dbReference>
<feature type="compositionally biased region" description="Low complexity" evidence="1">
    <location>
        <begin position="218"/>
        <end position="236"/>
    </location>
</feature>
<feature type="non-terminal residue" evidence="4">
    <location>
        <position position="1"/>
    </location>
</feature>
<protein>
    <recommendedName>
        <fullName evidence="3">CNA-B domain-containing protein</fullName>
    </recommendedName>
</protein>
<evidence type="ECO:0000256" key="1">
    <source>
        <dbReference type="SAM" id="MobiDB-lite"/>
    </source>
</evidence>
<sequence>DVKVTKEWEDSAGNDVSAPVDSVKVELYKDGVATGQVQELKSANNWTATFEQLPVSATLGGAAHEYTIKEVGETLNNISLAGKWYGVGYAGSMKEGFTIANKEKTPWAPMIPPTRDVKVTKEWKDSAGNDVSAPVDSVKVELYKDGVATGQVQELKSANNWTATFEQLPVSATLGGEAHQYTIKEVGEISNNIQLAGKWYGVRYEGSMKEGFTITNQEKTPTKPSTPNNPESNKPEVPNTSNNKTLPNTGDGSNVSQYVWIMLTSGVLLMLIGYRRKNQG</sequence>
<gene>
    <name evidence="4" type="ORF">ATE34_01710</name>
</gene>
<dbReference type="NCBIfam" id="TIGR01167">
    <property type="entry name" value="LPXTG_anchor"/>
    <property type="match status" value="1"/>
</dbReference>